<evidence type="ECO:0000313" key="3">
    <source>
        <dbReference type="Ensembl" id="ENSPFOP00000007632.1"/>
    </source>
</evidence>
<accession>A0A087XPC9</accession>
<reference evidence="3" key="2">
    <citation type="submission" date="2025-08" db="UniProtKB">
        <authorList>
            <consortium name="Ensembl"/>
        </authorList>
    </citation>
    <scope>IDENTIFICATION</scope>
</reference>
<reference evidence="4" key="1">
    <citation type="submission" date="2013-10" db="EMBL/GenBank/DDBJ databases">
        <authorList>
            <person name="Schartl M."/>
            <person name="Warren W."/>
        </authorList>
    </citation>
    <scope>NUCLEOTIDE SEQUENCE [LARGE SCALE GENOMIC DNA]</scope>
    <source>
        <strain evidence="4">female</strain>
    </source>
</reference>
<dbReference type="EMBL" id="AYCK01011047">
    <property type="status" value="NOT_ANNOTATED_CDS"/>
    <property type="molecule type" value="Genomic_DNA"/>
</dbReference>
<dbReference type="OMA" id="YQHESEK"/>
<feature type="region of interest" description="Disordered" evidence="1">
    <location>
        <begin position="26"/>
        <end position="53"/>
    </location>
</feature>
<evidence type="ECO:0000256" key="2">
    <source>
        <dbReference type="SAM" id="SignalP"/>
    </source>
</evidence>
<evidence type="ECO:0000256" key="1">
    <source>
        <dbReference type="SAM" id="MobiDB-lite"/>
    </source>
</evidence>
<keyword evidence="2" id="KW-0732">Signal</keyword>
<keyword evidence="4" id="KW-1185">Reference proteome</keyword>
<protein>
    <recommendedName>
        <fullName evidence="5">Secreted mucin</fullName>
    </recommendedName>
</protein>
<evidence type="ECO:0008006" key="5">
    <source>
        <dbReference type="Google" id="ProtNLM"/>
    </source>
</evidence>
<feature type="signal peptide" evidence="2">
    <location>
        <begin position="1"/>
        <end position="23"/>
    </location>
</feature>
<dbReference type="Proteomes" id="UP000028760">
    <property type="component" value="Unassembled WGS sequence"/>
</dbReference>
<dbReference type="Ensembl" id="ENSPFOT00000007644.1">
    <property type="protein sequence ID" value="ENSPFOP00000007632.1"/>
    <property type="gene ID" value="ENSPFOG00000007705.1"/>
</dbReference>
<feature type="region of interest" description="Disordered" evidence="1">
    <location>
        <begin position="94"/>
        <end position="119"/>
    </location>
</feature>
<organism evidence="3 4">
    <name type="scientific">Poecilia formosa</name>
    <name type="common">Amazon molly</name>
    <name type="synonym">Limia formosa</name>
    <dbReference type="NCBI Taxonomy" id="48698"/>
    <lineage>
        <taxon>Eukaryota</taxon>
        <taxon>Metazoa</taxon>
        <taxon>Chordata</taxon>
        <taxon>Craniata</taxon>
        <taxon>Vertebrata</taxon>
        <taxon>Euteleostomi</taxon>
        <taxon>Actinopterygii</taxon>
        <taxon>Neopterygii</taxon>
        <taxon>Teleostei</taxon>
        <taxon>Neoteleostei</taxon>
        <taxon>Acanthomorphata</taxon>
        <taxon>Ovalentaria</taxon>
        <taxon>Atherinomorphae</taxon>
        <taxon>Cyprinodontiformes</taxon>
        <taxon>Poeciliidae</taxon>
        <taxon>Poeciliinae</taxon>
        <taxon>Poecilia</taxon>
    </lineage>
</organism>
<dbReference type="AlphaFoldDB" id="A0A087XPC9"/>
<feature type="compositionally biased region" description="Low complexity" evidence="1">
    <location>
        <begin position="29"/>
        <end position="40"/>
    </location>
</feature>
<sequence length="224" mass="24026">NMVTAQVFLRVSLFALLLVAVHGSPIKGSKSQSQGRPSDSSGDDDGSHQGSATGYSAPVFYSTYGGVSKPAGTRANLPEMELVIAPQAFEEATTNTQPRGLSIVGPPLPPTPSTPTLQSGEMSNVVKEAEFGNYQQQTEAFGYPSDHVGPGLPPVALLASGVGGLLSFPSPYCLPYPFPYPYPDFDYRLLYGQYPPGTYTTFSKNHEKGKEYQTIHYLKEHGSD</sequence>
<name>A0A087XPC9_POEFO</name>
<reference evidence="3" key="3">
    <citation type="submission" date="2025-09" db="UniProtKB">
        <authorList>
            <consortium name="Ensembl"/>
        </authorList>
    </citation>
    <scope>IDENTIFICATION</scope>
</reference>
<proteinExistence type="predicted"/>
<evidence type="ECO:0000313" key="4">
    <source>
        <dbReference type="Proteomes" id="UP000028760"/>
    </source>
</evidence>
<feature type="chain" id="PRO_5001833276" description="Secreted mucin" evidence="2">
    <location>
        <begin position="24"/>
        <end position="224"/>
    </location>
</feature>